<dbReference type="OrthoDB" id="10026631at2759"/>
<keyword evidence="1" id="KW-0732">Signal</keyword>
<dbReference type="GeneID" id="20247735"/>
<dbReference type="EMBL" id="KB201890">
    <property type="protein sequence ID" value="ESO93979.1"/>
    <property type="molecule type" value="Genomic_DNA"/>
</dbReference>
<organism evidence="2 3">
    <name type="scientific">Lottia gigantea</name>
    <name type="common">Giant owl limpet</name>
    <dbReference type="NCBI Taxonomy" id="225164"/>
    <lineage>
        <taxon>Eukaryota</taxon>
        <taxon>Metazoa</taxon>
        <taxon>Spiralia</taxon>
        <taxon>Lophotrochozoa</taxon>
        <taxon>Mollusca</taxon>
        <taxon>Gastropoda</taxon>
        <taxon>Patellogastropoda</taxon>
        <taxon>Lottioidea</taxon>
        <taxon>Lottiidae</taxon>
        <taxon>Lottia</taxon>
    </lineage>
</organism>
<dbReference type="OMA" id="EEIRCAW"/>
<dbReference type="RefSeq" id="XP_009055590.1">
    <property type="nucleotide sequence ID" value="XM_009057342.1"/>
</dbReference>
<sequence>MDLSFVFLVALFGLISTTSPPQRCRELHMENCNVCHCGMCTLMGCPPGIQYDDCVYNGNTYKHGDKFMNDCNNCVCNDGRPICFHDDCSSLSKRTPFPRLANKCWYNGKFYDVGTKVVENNDCNACHCVGTGHNTGIACTVMRCRAPLLDVIKTL</sequence>
<dbReference type="CTD" id="20247735"/>
<evidence type="ECO:0008006" key="4">
    <source>
        <dbReference type="Google" id="ProtNLM"/>
    </source>
</evidence>
<dbReference type="Gene3D" id="2.10.70.10">
    <property type="entry name" value="Complement Module, domain 1"/>
    <property type="match status" value="1"/>
</dbReference>
<dbReference type="KEGG" id="lgi:LOTGIDRAFT_228661"/>
<name>V4BY01_LOTGI</name>
<dbReference type="AlphaFoldDB" id="V4BY01"/>
<feature type="chain" id="PRO_5025584534" description="VWFC domain-containing protein" evidence="1">
    <location>
        <begin position="18"/>
        <end position="155"/>
    </location>
</feature>
<evidence type="ECO:0000313" key="3">
    <source>
        <dbReference type="Proteomes" id="UP000030746"/>
    </source>
</evidence>
<evidence type="ECO:0000256" key="1">
    <source>
        <dbReference type="SAM" id="SignalP"/>
    </source>
</evidence>
<reference evidence="2 3" key="1">
    <citation type="journal article" date="2013" name="Nature">
        <title>Insights into bilaterian evolution from three spiralian genomes.</title>
        <authorList>
            <person name="Simakov O."/>
            <person name="Marletaz F."/>
            <person name="Cho S.J."/>
            <person name="Edsinger-Gonzales E."/>
            <person name="Havlak P."/>
            <person name="Hellsten U."/>
            <person name="Kuo D.H."/>
            <person name="Larsson T."/>
            <person name="Lv J."/>
            <person name="Arendt D."/>
            <person name="Savage R."/>
            <person name="Osoegawa K."/>
            <person name="de Jong P."/>
            <person name="Grimwood J."/>
            <person name="Chapman J.A."/>
            <person name="Shapiro H."/>
            <person name="Aerts A."/>
            <person name="Otillar R.P."/>
            <person name="Terry A.Y."/>
            <person name="Boore J.L."/>
            <person name="Grigoriev I.V."/>
            <person name="Lindberg D.R."/>
            <person name="Seaver E.C."/>
            <person name="Weisblat D.A."/>
            <person name="Putnam N.H."/>
            <person name="Rokhsar D.S."/>
        </authorList>
    </citation>
    <scope>NUCLEOTIDE SEQUENCE [LARGE SCALE GENOMIC DNA]</scope>
</reference>
<dbReference type="SUPFAM" id="SSF57603">
    <property type="entry name" value="FnI-like domain"/>
    <property type="match status" value="2"/>
</dbReference>
<keyword evidence="3" id="KW-1185">Reference proteome</keyword>
<dbReference type="Proteomes" id="UP000030746">
    <property type="component" value="Unassembled WGS sequence"/>
</dbReference>
<feature type="signal peptide" evidence="1">
    <location>
        <begin position="1"/>
        <end position="17"/>
    </location>
</feature>
<gene>
    <name evidence="2" type="ORF">LOTGIDRAFT_228661</name>
</gene>
<accession>V4BY01</accession>
<protein>
    <recommendedName>
        <fullName evidence="4">VWFC domain-containing protein</fullName>
    </recommendedName>
</protein>
<proteinExistence type="predicted"/>
<evidence type="ECO:0000313" key="2">
    <source>
        <dbReference type="EMBL" id="ESO93979.1"/>
    </source>
</evidence>
<dbReference type="HOGENOM" id="CLU_1697521_0_0_1"/>